<reference evidence="13" key="1">
    <citation type="journal article" date="2019" name="Int. J. Syst. Evol. Microbiol.">
        <title>The Global Catalogue of Microorganisms (GCM) 10K type strain sequencing project: providing services to taxonomists for standard genome sequencing and annotation.</title>
        <authorList>
            <consortium name="The Broad Institute Genomics Platform"/>
            <consortium name="The Broad Institute Genome Sequencing Center for Infectious Disease"/>
            <person name="Wu L."/>
            <person name="Ma J."/>
        </authorList>
    </citation>
    <scope>NUCLEOTIDE SEQUENCE [LARGE SCALE GENOMIC DNA]</scope>
    <source>
        <strain evidence="13">JCM 15481</strain>
    </source>
</reference>
<evidence type="ECO:0000256" key="10">
    <source>
        <dbReference type="SAM" id="MobiDB-lite"/>
    </source>
</evidence>
<keyword evidence="3 9" id="KW-0813">Transport</keyword>
<dbReference type="SUPFAM" id="SSF161098">
    <property type="entry name" value="MetI-like"/>
    <property type="match status" value="1"/>
</dbReference>
<feature type="transmembrane region" description="Helical" evidence="9">
    <location>
        <begin position="71"/>
        <end position="97"/>
    </location>
</feature>
<gene>
    <name evidence="12" type="ORF">GCM10009802_60200</name>
</gene>
<evidence type="ECO:0000256" key="1">
    <source>
        <dbReference type="ARBA" id="ARBA00004651"/>
    </source>
</evidence>
<name>A0ABP4KHB8_9ACTN</name>
<keyword evidence="6" id="KW-0029">Amino-acid transport</keyword>
<dbReference type="PANTHER" id="PTHR30614:SF20">
    <property type="entry name" value="GLUTAMINE TRANSPORT SYSTEM PERMEASE PROTEIN GLNP"/>
    <property type="match status" value="1"/>
</dbReference>
<evidence type="ECO:0000313" key="13">
    <source>
        <dbReference type="Proteomes" id="UP001500443"/>
    </source>
</evidence>
<feature type="domain" description="ABC transmembrane type-1" evidence="11">
    <location>
        <begin position="76"/>
        <end position="268"/>
    </location>
</feature>
<evidence type="ECO:0000256" key="8">
    <source>
        <dbReference type="ARBA" id="ARBA00023136"/>
    </source>
</evidence>
<dbReference type="InterPro" id="IPR035906">
    <property type="entry name" value="MetI-like_sf"/>
</dbReference>
<dbReference type="Proteomes" id="UP001500443">
    <property type="component" value="Unassembled WGS sequence"/>
</dbReference>
<keyword evidence="7 9" id="KW-1133">Transmembrane helix</keyword>
<accession>A0ABP4KHB8</accession>
<keyword evidence="13" id="KW-1185">Reference proteome</keyword>
<evidence type="ECO:0000256" key="6">
    <source>
        <dbReference type="ARBA" id="ARBA00022970"/>
    </source>
</evidence>
<feature type="region of interest" description="Disordered" evidence="10">
    <location>
        <begin position="1"/>
        <end position="23"/>
    </location>
</feature>
<sequence>MKEPGKESGRGPGPARGGRSLTRRQRAKLARGAQYGALAAAAAAVGLLADWGEVKDAFFNLDVARDQFPEVITTALVNTVTYTALGFAFGLALGLLLALMKLSSVPPNRWLATTYIEFFRGVPALLVFIALGYGVPLAFQVNMNLYVTAMLALGLVGGAYMAETIRAGIQAVPKGQVEAARSLGMSQTRAMVSIVIPQAFRIVLPPLTNELILLTKDSSLVYVLGLATDEKELTKFGRDALNDNLSLTPILVAGLCYLIITIPLGHLVRRLEAKAAKAR</sequence>
<evidence type="ECO:0000256" key="4">
    <source>
        <dbReference type="ARBA" id="ARBA00022475"/>
    </source>
</evidence>
<protein>
    <submittedName>
        <fullName evidence="12">Amino acid ABC transporter permease</fullName>
    </submittedName>
</protein>
<dbReference type="CDD" id="cd06261">
    <property type="entry name" value="TM_PBP2"/>
    <property type="match status" value="1"/>
</dbReference>
<comment type="subcellular location">
    <subcellularLocation>
        <location evidence="1 9">Cell membrane</location>
        <topology evidence="1 9">Multi-pass membrane protein</topology>
    </subcellularLocation>
</comment>
<dbReference type="Pfam" id="PF00528">
    <property type="entry name" value="BPD_transp_1"/>
    <property type="match status" value="1"/>
</dbReference>
<evidence type="ECO:0000313" key="12">
    <source>
        <dbReference type="EMBL" id="GAA1503389.1"/>
    </source>
</evidence>
<comment type="caution">
    <text evidence="12">The sequence shown here is derived from an EMBL/GenBank/DDBJ whole genome shotgun (WGS) entry which is preliminary data.</text>
</comment>
<keyword evidence="4" id="KW-1003">Cell membrane</keyword>
<dbReference type="PANTHER" id="PTHR30614">
    <property type="entry name" value="MEMBRANE COMPONENT OF AMINO ACID ABC TRANSPORTER"/>
    <property type="match status" value="1"/>
</dbReference>
<proteinExistence type="inferred from homology"/>
<organism evidence="12 13">
    <name type="scientific">Streptomyces synnematoformans</name>
    <dbReference type="NCBI Taxonomy" id="415721"/>
    <lineage>
        <taxon>Bacteria</taxon>
        <taxon>Bacillati</taxon>
        <taxon>Actinomycetota</taxon>
        <taxon>Actinomycetes</taxon>
        <taxon>Kitasatosporales</taxon>
        <taxon>Streptomycetaceae</taxon>
        <taxon>Streptomyces</taxon>
    </lineage>
</organism>
<dbReference type="InterPro" id="IPR010065">
    <property type="entry name" value="AA_ABC_transptr_permease_3TM"/>
</dbReference>
<dbReference type="InterPro" id="IPR043429">
    <property type="entry name" value="ArtM/GltK/GlnP/TcyL/YhdX-like"/>
</dbReference>
<dbReference type="RefSeq" id="WP_344294363.1">
    <property type="nucleotide sequence ID" value="NZ_BAAAPF010000346.1"/>
</dbReference>
<dbReference type="Gene3D" id="1.10.3720.10">
    <property type="entry name" value="MetI-like"/>
    <property type="match status" value="1"/>
</dbReference>
<comment type="similarity">
    <text evidence="2">Belongs to the binding-protein-dependent transport system permease family. HisMQ subfamily.</text>
</comment>
<dbReference type="InterPro" id="IPR000515">
    <property type="entry name" value="MetI-like"/>
</dbReference>
<keyword evidence="8 9" id="KW-0472">Membrane</keyword>
<feature type="transmembrane region" description="Helical" evidence="9">
    <location>
        <begin position="247"/>
        <end position="268"/>
    </location>
</feature>
<evidence type="ECO:0000256" key="9">
    <source>
        <dbReference type="RuleBase" id="RU363032"/>
    </source>
</evidence>
<dbReference type="NCBIfam" id="TIGR01726">
    <property type="entry name" value="HEQRo_perm_3TM"/>
    <property type="match status" value="1"/>
</dbReference>
<dbReference type="EMBL" id="BAAAPF010000346">
    <property type="protein sequence ID" value="GAA1503389.1"/>
    <property type="molecule type" value="Genomic_DNA"/>
</dbReference>
<keyword evidence="5 9" id="KW-0812">Transmembrane</keyword>
<evidence type="ECO:0000256" key="7">
    <source>
        <dbReference type="ARBA" id="ARBA00022989"/>
    </source>
</evidence>
<evidence type="ECO:0000259" key="11">
    <source>
        <dbReference type="PROSITE" id="PS50928"/>
    </source>
</evidence>
<dbReference type="PROSITE" id="PS50928">
    <property type="entry name" value="ABC_TM1"/>
    <property type="match status" value="1"/>
</dbReference>
<feature type="transmembrane region" description="Helical" evidence="9">
    <location>
        <begin position="33"/>
        <end position="51"/>
    </location>
</feature>
<evidence type="ECO:0000256" key="2">
    <source>
        <dbReference type="ARBA" id="ARBA00010072"/>
    </source>
</evidence>
<feature type="transmembrane region" description="Helical" evidence="9">
    <location>
        <begin position="118"/>
        <end position="139"/>
    </location>
</feature>
<evidence type="ECO:0000256" key="3">
    <source>
        <dbReference type="ARBA" id="ARBA00022448"/>
    </source>
</evidence>
<evidence type="ECO:0000256" key="5">
    <source>
        <dbReference type="ARBA" id="ARBA00022692"/>
    </source>
</evidence>